<keyword evidence="9" id="KW-1185">Reference proteome</keyword>
<dbReference type="PANTHER" id="PTHR16433:SF0">
    <property type="entry name" value="DOLICHOL-PHOSPHATE MANNOSYLTRANSFERASE SUBUNIT 3"/>
    <property type="match status" value="1"/>
</dbReference>
<dbReference type="PANTHER" id="PTHR16433">
    <property type="entry name" value="DOLICHOL-PHOSPHATE MANNOSYLTRANSFERASE SUBUNIT 3"/>
    <property type="match status" value="1"/>
</dbReference>
<evidence type="ECO:0000256" key="3">
    <source>
        <dbReference type="ARBA" id="ARBA00022692"/>
    </source>
</evidence>
<proteinExistence type="inferred from homology"/>
<accession>A0A8C4R4B7</accession>
<evidence type="ECO:0000256" key="4">
    <source>
        <dbReference type="ARBA" id="ARBA00022824"/>
    </source>
</evidence>
<comment type="subunit">
    <text evidence="7">Component of the dolichol-phosphate mannose (DPM) synthase complex.</text>
</comment>
<keyword evidence="6 7" id="KW-0472">Membrane</keyword>
<evidence type="ECO:0000256" key="2">
    <source>
        <dbReference type="ARBA" id="ARBA00010430"/>
    </source>
</evidence>
<comment type="similarity">
    <text evidence="2 7">Belongs to the DPM3 family.</text>
</comment>
<dbReference type="Pfam" id="PF08285">
    <property type="entry name" value="DPM3"/>
    <property type="match status" value="1"/>
</dbReference>
<dbReference type="UniPathway" id="UPA00378"/>
<dbReference type="OMA" id="YCVATFH"/>
<keyword evidence="4 7" id="KW-0256">Endoplasmic reticulum</keyword>
<feature type="transmembrane region" description="Helical" evidence="7">
    <location>
        <begin position="38"/>
        <end position="59"/>
    </location>
</feature>
<dbReference type="AlphaFoldDB" id="A0A8C4R4B7"/>
<dbReference type="Ensembl" id="ENSEBUT00000024744.1">
    <property type="protein sequence ID" value="ENSEBUP00000024168.1"/>
    <property type="gene ID" value="ENSEBUG00000014892.1"/>
</dbReference>
<dbReference type="GO" id="GO:0033185">
    <property type="term" value="C:dolichol-phosphate-mannose synthase complex"/>
    <property type="evidence" value="ECO:0007669"/>
    <property type="project" value="TreeGrafter"/>
</dbReference>
<organism evidence="8 9">
    <name type="scientific">Eptatretus burgeri</name>
    <name type="common">Inshore hagfish</name>
    <dbReference type="NCBI Taxonomy" id="7764"/>
    <lineage>
        <taxon>Eukaryota</taxon>
        <taxon>Metazoa</taxon>
        <taxon>Chordata</taxon>
        <taxon>Craniata</taxon>
        <taxon>Vertebrata</taxon>
        <taxon>Cyclostomata</taxon>
        <taxon>Myxini</taxon>
        <taxon>Myxiniformes</taxon>
        <taxon>Myxinidae</taxon>
        <taxon>Eptatretinae</taxon>
        <taxon>Eptatretus</taxon>
    </lineage>
</organism>
<reference evidence="8" key="1">
    <citation type="submission" date="2025-08" db="UniProtKB">
        <authorList>
            <consortium name="Ensembl"/>
        </authorList>
    </citation>
    <scope>IDENTIFICATION</scope>
</reference>
<dbReference type="GO" id="GO:0005789">
    <property type="term" value="C:endoplasmic reticulum membrane"/>
    <property type="evidence" value="ECO:0007669"/>
    <property type="project" value="UniProtKB-SubCell"/>
</dbReference>
<evidence type="ECO:0000256" key="1">
    <source>
        <dbReference type="ARBA" id="ARBA00004477"/>
    </source>
</evidence>
<comment type="caution">
    <text evidence="7">Lacks conserved residue(s) required for the propagation of feature annotation.</text>
</comment>
<keyword evidence="3 7" id="KW-0812">Transmembrane</keyword>
<evidence type="ECO:0000256" key="6">
    <source>
        <dbReference type="ARBA" id="ARBA00023136"/>
    </source>
</evidence>
<dbReference type="GO" id="GO:0006506">
    <property type="term" value="P:GPI anchor biosynthetic process"/>
    <property type="evidence" value="ECO:0007669"/>
    <property type="project" value="TreeGrafter"/>
</dbReference>
<comment type="subcellular location">
    <subcellularLocation>
        <location evidence="1 7">Endoplasmic reticulum membrane</location>
        <topology evidence="1 7">Multi-pass membrane protein</topology>
    </subcellularLocation>
</comment>
<protein>
    <recommendedName>
        <fullName evidence="7">Dolichol-phosphate mannosyltransferase subunit 3</fullName>
    </recommendedName>
</protein>
<dbReference type="InterPro" id="IPR013174">
    <property type="entry name" value="DPM3"/>
</dbReference>
<keyword evidence="5 7" id="KW-1133">Transmembrane helix</keyword>
<evidence type="ECO:0000256" key="5">
    <source>
        <dbReference type="ARBA" id="ARBA00022989"/>
    </source>
</evidence>
<dbReference type="Proteomes" id="UP000694388">
    <property type="component" value="Unplaced"/>
</dbReference>
<evidence type="ECO:0000256" key="7">
    <source>
        <dbReference type="RuleBase" id="RU365085"/>
    </source>
</evidence>
<evidence type="ECO:0000313" key="9">
    <source>
        <dbReference type="Proteomes" id="UP000694388"/>
    </source>
</evidence>
<sequence>MSKLARALLVFGLFAVAWVVLAWDLPGLGLTSQWLQLVWAMPAYLLVCFGCWALATVGIRLSSFRDCPEAAEELRAEVVAARIKCIFITLNL</sequence>
<evidence type="ECO:0000313" key="8">
    <source>
        <dbReference type="Ensembl" id="ENSEBUP00000024168.1"/>
    </source>
</evidence>
<reference evidence="8" key="2">
    <citation type="submission" date="2025-09" db="UniProtKB">
        <authorList>
            <consortium name="Ensembl"/>
        </authorList>
    </citation>
    <scope>IDENTIFICATION</scope>
</reference>
<comment type="pathway">
    <text evidence="7">Protein modification; protein glycosylation.</text>
</comment>
<comment type="function">
    <text evidence="7">Stabilizer subunit of the dolichol-phosphate mannose (DPM) synthase complex; tethers catalytic subunit to the ER.</text>
</comment>
<name>A0A8C4R4B7_EPTBU</name>